<name>A0A0F0KF53_9MICO</name>
<gene>
    <name evidence="2" type="ORF">RN50_02332</name>
</gene>
<feature type="region of interest" description="Disordered" evidence="1">
    <location>
        <begin position="1"/>
        <end position="25"/>
    </location>
</feature>
<accession>A0A0F0KF53</accession>
<dbReference type="AlphaFoldDB" id="A0A0F0KF53"/>
<dbReference type="EMBL" id="JYIU01000045">
    <property type="protein sequence ID" value="KJL19054.1"/>
    <property type="molecule type" value="Genomic_DNA"/>
</dbReference>
<sequence length="142" mass="16026">MIDVTEYESEDDIWSDDNAESFEPETAETRYEEELGSQLHARLVEMFPAKVQSDSPLLDARSRIIRERATDEAAGHELVNNVLPALRQEILRQAADLSLEPEDWSVRYEISAAGSLKPRSDVDFTLYVTVLVVEGPVDPGQY</sequence>
<reference evidence="2 3" key="1">
    <citation type="submission" date="2015-02" db="EMBL/GenBank/DDBJ databases">
        <title>Draft genome sequences of ten Microbacterium spp. with emphasis on heavy metal contaminated environments.</title>
        <authorList>
            <person name="Corretto E."/>
        </authorList>
    </citation>
    <scope>NUCLEOTIDE SEQUENCE [LARGE SCALE GENOMIC DNA]</scope>
    <source>
        <strain evidence="2 3">DSM 12966</strain>
    </source>
</reference>
<dbReference type="Proteomes" id="UP000033572">
    <property type="component" value="Unassembled WGS sequence"/>
</dbReference>
<keyword evidence="3" id="KW-1185">Reference proteome</keyword>
<dbReference type="RefSeq" id="WP_045254693.1">
    <property type="nucleotide sequence ID" value="NZ_CP031425.1"/>
</dbReference>
<protein>
    <submittedName>
        <fullName evidence="2">Uncharacterized protein</fullName>
    </submittedName>
</protein>
<comment type="caution">
    <text evidence="2">The sequence shown here is derived from an EMBL/GenBank/DDBJ whole genome shotgun (WGS) entry which is preliminary data.</text>
</comment>
<dbReference type="PATRIC" id="fig|104336.4.peg.2374"/>
<proteinExistence type="predicted"/>
<organism evidence="2 3">
    <name type="scientific">Microbacterium foliorum</name>
    <dbReference type="NCBI Taxonomy" id="104336"/>
    <lineage>
        <taxon>Bacteria</taxon>
        <taxon>Bacillati</taxon>
        <taxon>Actinomycetota</taxon>
        <taxon>Actinomycetes</taxon>
        <taxon>Micrococcales</taxon>
        <taxon>Microbacteriaceae</taxon>
        <taxon>Microbacterium</taxon>
    </lineage>
</organism>
<dbReference type="KEGG" id="mfol:DXT68_04005"/>
<evidence type="ECO:0000256" key="1">
    <source>
        <dbReference type="SAM" id="MobiDB-lite"/>
    </source>
</evidence>
<evidence type="ECO:0000313" key="2">
    <source>
        <dbReference type="EMBL" id="KJL19054.1"/>
    </source>
</evidence>
<dbReference type="GeneID" id="94443545"/>
<evidence type="ECO:0000313" key="3">
    <source>
        <dbReference type="Proteomes" id="UP000033572"/>
    </source>
</evidence>